<protein>
    <submittedName>
        <fullName evidence="1">Uncharacterized protein</fullName>
    </submittedName>
</protein>
<dbReference type="AlphaFoldDB" id="A0A415ME38"/>
<dbReference type="Gene3D" id="3.90.120.10">
    <property type="entry name" value="DNA Methylase, subunit A, domain 2"/>
    <property type="match status" value="1"/>
</dbReference>
<reference evidence="1 2" key="1">
    <citation type="submission" date="2018-08" db="EMBL/GenBank/DDBJ databases">
        <title>A genome reference for cultivated species of the human gut microbiota.</title>
        <authorList>
            <person name="Zou Y."/>
            <person name="Xue W."/>
            <person name="Luo G."/>
        </authorList>
    </citation>
    <scope>NUCLEOTIDE SEQUENCE [LARGE SCALE GENOMIC DNA]</scope>
    <source>
        <strain evidence="1 2">AF36-7BH</strain>
    </source>
</reference>
<sequence length="71" mass="7746">MKNSENTPNELIFVGGIDSKLWLDNGKQLSRNFKQGYRVYSSEGVACSITTNGGGLGGCTGLYLIERENNE</sequence>
<organism evidence="1 2">
    <name type="scientific">Lachnospira eligens</name>
    <dbReference type="NCBI Taxonomy" id="39485"/>
    <lineage>
        <taxon>Bacteria</taxon>
        <taxon>Bacillati</taxon>
        <taxon>Bacillota</taxon>
        <taxon>Clostridia</taxon>
        <taxon>Lachnospirales</taxon>
        <taxon>Lachnospiraceae</taxon>
        <taxon>Lachnospira</taxon>
    </lineage>
</organism>
<evidence type="ECO:0000313" key="2">
    <source>
        <dbReference type="Proteomes" id="UP000285201"/>
    </source>
</evidence>
<name>A0A415ME38_9FIRM</name>
<proteinExistence type="predicted"/>
<evidence type="ECO:0000313" key="1">
    <source>
        <dbReference type="EMBL" id="RHL71093.1"/>
    </source>
</evidence>
<comment type="caution">
    <text evidence="1">The sequence shown here is derived from an EMBL/GenBank/DDBJ whole genome shotgun (WGS) entry which is preliminary data.</text>
</comment>
<gene>
    <name evidence="1" type="ORF">DW007_02805</name>
</gene>
<dbReference type="Proteomes" id="UP000285201">
    <property type="component" value="Unassembled WGS sequence"/>
</dbReference>
<dbReference type="EMBL" id="QROY01000002">
    <property type="protein sequence ID" value="RHL71093.1"/>
    <property type="molecule type" value="Genomic_DNA"/>
</dbReference>
<dbReference type="RefSeq" id="WP_118370201.1">
    <property type="nucleotide sequence ID" value="NZ_QROY01000002.1"/>
</dbReference>
<accession>A0A415ME38</accession>